<sequence length="426" mass="48799">MGHVFVNIMKGDTGSTFDANEYRETIQEMLRLAEKQNITDREKKHVTAVKLLADGERLKAMDVWEDILLDHPTDQFAIRNAVFTAGVALCNPERYRDMTTRALYAYKPSTPGYSNLLSMQAFGFEETKFYDKGEKIAKLSCEMLACHNHWHTALFKIDQGKFNEAMEIFDNEILPRAKASGTMFPLTDGASLLYRLEYEGMKTNDRWKELLELSHKHTGHYNWIFQDAHLMMIACRGGGPEMADKLLNGLKEFAENCTGDSAVVAKNVGVSLCEAIKAYQDGEYDKTTELLQSIRYDIYAIGGSDAQVCLYVVFREQNLIEIKFKIIMDSCEEYARRWAKKEDVQLDTLSEWIKSIRGLLLSRINRLKSTVNTRFKSISKDPDVITELTYLQEHYVITPADKASNNYTFTCKKYNFDSLVKELGLN</sequence>
<dbReference type="PANTHER" id="PTHR16263:SF4">
    <property type="entry name" value="TETRATRICOPEPTIDE REPEAT PROTEIN 38"/>
    <property type="match status" value="1"/>
</dbReference>
<evidence type="ECO:0000313" key="4">
    <source>
        <dbReference type="Proteomes" id="UP001186944"/>
    </source>
</evidence>
<gene>
    <name evidence="3" type="ORF">FSP39_023457</name>
</gene>
<dbReference type="AlphaFoldDB" id="A0AA88YR75"/>
<dbReference type="Proteomes" id="UP001186944">
    <property type="component" value="Unassembled WGS sequence"/>
</dbReference>
<evidence type="ECO:0008006" key="5">
    <source>
        <dbReference type="Google" id="ProtNLM"/>
    </source>
</evidence>
<reference evidence="3" key="1">
    <citation type="submission" date="2019-08" db="EMBL/GenBank/DDBJ databases">
        <title>The improved chromosome-level genome for the pearl oyster Pinctada fucata martensii using PacBio sequencing and Hi-C.</title>
        <authorList>
            <person name="Zheng Z."/>
        </authorList>
    </citation>
    <scope>NUCLEOTIDE SEQUENCE</scope>
    <source>
        <strain evidence="3">ZZ-2019</strain>
        <tissue evidence="3">Adductor muscle</tissue>
    </source>
</reference>
<dbReference type="PANTHER" id="PTHR16263">
    <property type="entry name" value="TETRATRICOPEPTIDE REPEAT PROTEIN 38"/>
    <property type="match status" value="1"/>
</dbReference>
<dbReference type="EMBL" id="VSWD01000003">
    <property type="protein sequence ID" value="KAK3106607.1"/>
    <property type="molecule type" value="Genomic_DNA"/>
</dbReference>
<proteinExistence type="predicted"/>
<name>A0AA88YR75_PINIB</name>
<evidence type="ECO:0000256" key="1">
    <source>
        <dbReference type="ARBA" id="ARBA00022737"/>
    </source>
</evidence>
<organism evidence="3 4">
    <name type="scientific">Pinctada imbricata</name>
    <name type="common">Atlantic pearl-oyster</name>
    <name type="synonym">Pinctada martensii</name>
    <dbReference type="NCBI Taxonomy" id="66713"/>
    <lineage>
        <taxon>Eukaryota</taxon>
        <taxon>Metazoa</taxon>
        <taxon>Spiralia</taxon>
        <taxon>Lophotrochozoa</taxon>
        <taxon>Mollusca</taxon>
        <taxon>Bivalvia</taxon>
        <taxon>Autobranchia</taxon>
        <taxon>Pteriomorphia</taxon>
        <taxon>Pterioida</taxon>
        <taxon>Pterioidea</taxon>
        <taxon>Pteriidae</taxon>
        <taxon>Pinctada</taxon>
    </lineage>
</organism>
<keyword evidence="1" id="KW-0677">Repeat</keyword>
<protein>
    <recommendedName>
        <fullName evidence="5">Tetratricopeptide repeat protein 38</fullName>
    </recommendedName>
</protein>
<keyword evidence="2" id="KW-0802">TPR repeat</keyword>
<evidence type="ECO:0000256" key="2">
    <source>
        <dbReference type="ARBA" id="ARBA00022803"/>
    </source>
</evidence>
<dbReference type="InterPro" id="IPR033891">
    <property type="entry name" value="TTC38"/>
</dbReference>
<comment type="caution">
    <text evidence="3">The sequence shown here is derived from an EMBL/GenBank/DDBJ whole genome shotgun (WGS) entry which is preliminary data.</text>
</comment>
<evidence type="ECO:0000313" key="3">
    <source>
        <dbReference type="EMBL" id="KAK3106607.1"/>
    </source>
</evidence>
<accession>A0AA88YR75</accession>
<keyword evidence="4" id="KW-1185">Reference proteome</keyword>